<proteinExistence type="predicted"/>
<feature type="compositionally biased region" description="Basic and acidic residues" evidence="1">
    <location>
        <begin position="32"/>
        <end position="42"/>
    </location>
</feature>
<keyword evidence="3" id="KW-1185">Reference proteome</keyword>
<protein>
    <submittedName>
        <fullName evidence="2">Uncharacterized protein</fullName>
    </submittedName>
</protein>
<evidence type="ECO:0000256" key="1">
    <source>
        <dbReference type="SAM" id="MobiDB-lite"/>
    </source>
</evidence>
<dbReference type="EMBL" id="JAAVTX010000002">
    <property type="protein sequence ID" value="NKE44387.1"/>
    <property type="molecule type" value="Genomic_DNA"/>
</dbReference>
<dbReference type="RefSeq" id="WP_168048332.1">
    <property type="nucleotide sequence ID" value="NZ_JAATJR010000002.1"/>
</dbReference>
<accession>A0ABX1EUW5</accession>
<organism evidence="2 3">
    <name type="scientific">Falsiroseomonas frigidaquae</name>
    <dbReference type="NCBI Taxonomy" id="487318"/>
    <lineage>
        <taxon>Bacteria</taxon>
        <taxon>Pseudomonadati</taxon>
        <taxon>Pseudomonadota</taxon>
        <taxon>Alphaproteobacteria</taxon>
        <taxon>Acetobacterales</taxon>
        <taxon>Roseomonadaceae</taxon>
        <taxon>Falsiroseomonas</taxon>
    </lineage>
</organism>
<evidence type="ECO:0000313" key="3">
    <source>
        <dbReference type="Proteomes" id="UP000765160"/>
    </source>
</evidence>
<feature type="region of interest" description="Disordered" evidence="1">
    <location>
        <begin position="1"/>
        <end position="75"/>
    </location>
</feature>
<comment type="caution">
    <text evidence="2">The sequence shown here is derived from an EMBL/GenBank/DDBJ whole genome shotgun (WGS) entry which is preliminary data.</text>
</comment>
<evidence type="ECO:0000313" key="2">
    <source>
        <dbReference type="EMBL" id="NKE44387.1"/>
    </source>
</evidence>
<feature type="compositionally biased region" description="Basic and acidic residues" evidence="1">
    <location>
        <begin position="1"/>
        <end position="13"/>
    </location>
</feature>
<gene>
    <name evidence="2" type="ORF">HB662_06330</name>
</gene>
<dbReference type="Proteomes" id="UP000765160">
    <property type="component" value="Unassembled WGS sequence"/>
</dbReference>
<name>A0ABX1EUW5_9PROT</name>
<feature type="compositionally biased region" description="Basic and acidic residues" evidence="1">
    <location>
        <begin position="59"/>
        <end position="75"/>
    </location>
</feature>
<reference evidence="2 3" key="1">
    <citation type="submission" date="2020-03" db="EMBL/GenBank/DDBJ databases">
        <title>Roseomonas selenitidurans sp. nov. isolated from soil.</title>
        <authorList>
            <person name="Liu H."/>
        </authorList>
    </citation>
    <scope>NUCLEOTIDE SEQUENCE [LARGE SCALE GENOMIC DNA]</scope>
    <source>
        <strain evidence="2 3">JCM 15073</strain>
    </source>
</reference>
<sequence>MAGPRSTDHKPQTDRTGGGPGSAHQGGSHGHTTRDRDDHGPEPGEATNTTQSRVSGGGGERDRHHTHDTTRKGGG</sequence>